<dbReference type="Pfam" id="PF18699">
    <property type="entry name" value="MRPL52"/>
    <property type="match status" value="1"/>
</dbReference>
<evidence type="ECO:0000256" key="9">
    <source>
        <dbReference type="SAM" id="Coils"/>
    </source>
</evidence>
<accession>A0ABQ9Z3I1</accession>
<evidence type="ECO:0000313" key="10">
    <source>
        <dbReference type="EMBL" id="KAK4007370.1"/>
    </source>
</evidence>
<comment type="subcellular location">
    <subcellularLocation>
        <location evidence="1">Mitochondrion</location>
    </subcellularLocation>
</comment>
<evidence type="ECO:0000313" key="11">
    <source>
        <dbReference type="Proteomes" id="UP001234178"/>
    </source>
</evidence>
<sequence>MALPTISKLGFELSRIGQNGPRSFVTSCCCLVEQDWRYKNGLPRNPNAYGPLTDGRDFTFVDQRVTPIGAGQLKRLEKHRIYAEKILQTVKEMNFAIERRSNLQKQREENQKEILESKLKPKGHLLLSGNKRKIFFSLKLLVKTYVQEDCHILTSSIKVLR</sequence>
<evidence type="ECO:0000256" key="3">
    <source>
        <dbReference type="ARBA" id="ARBA00022946"/>
    </source>
</evidence>
<dbReference type="EMBL" id="JAOYFB010000002">
    <property type="protein sequence ID" value="KAK4007370.1"/>
    <property type="molecule type" value="Genomic_DNA"/>
</dbReference>
<dbReference type="PANTHER" id="PTHR34090:SF1">
    <property type="entry name" value="LARGE RIBOSOMAL SUBUNIT PROTEIN ML52"/>
    <property type="match status" value="1"/>
</dbReference>
<gene>
    <name evidence="10" type="ORF">OUZ56_012529</name>
</gene>
<comment type="caution">
    <text evidence="10">The sequence shown here is derived from an EMBL/GenBank/DDBJ whole genome shotgun (WGS) entry which is preliminary data.</text>
</comment>
<evidence type="ECO:0000256" key="1">
    <source>
        <dbReference type="ARBA" id="ARBA00004173"/>
    </source>
</evidence>
<protein>
    <recommendedName>
        <fullName evidence="7">Large ribosomal subunit protein mL52</fullName>
    </recommendedName>
    <alternativeName>
        <fullName evidence="8">39S ribosomal protein L52, mitochondrial</fullName>
    </alternativeName>
</protein>
<proteinExistence type="inferred from homology"/>
<keyword evidence="9" id="KW-0175">Coiled coil</keyword>
<evidence type="ECO:0000256" key="6">
    <source>
        <dbReference type="ARBA" id="ARBA00023274"/>
    </source>
</evidence>
<comment type="similarity">
    <text evidence="2">Belongs to the mitochondrion-specific ribosomal protein mL52 family.</text>
</comment>
<organism evidence="10 11">
    <name type="scientific">Daphnia magna</name>
    <dbReference type="NCBI Taxonomy" id="35525"/>
    <lineage>
        <taxon>Eukaryota</taxon>
        <taxon>Metazoa</taxon>
        <taxon>Ecdysozoa</taxon>
        <taxon>Arthropoda</taxon>
        <taxon>Crustacea</taxon>
        <taxon>Branchiopoda</taxon>
        <taxon>Diplostraca</taxon>
        <taxon>Cladocera</taxon>
        <taxon>Anomopoda</taxon>
        <taxon>Daphniidae</taxon>
        <taxon>Daphnia</taxon>
    </lineage>
</organism>
<evidence type="ECO:0000256" key="4">
    <source>
        <dbReference type="ARBA" id="ARBA00022980"/>
    </source>
</evidence>
<keyword evidence="4" id="KW-0689">Ribosomal protein</keyword>
<evidence type="ECO:0000256" key="8">
    <source>
        <dbReference type="ARBA" id="ARBA00035425"/>
    </source>
</evidence>
<feature type="coiled-coil region" evidence="9">
    <location>
        <begin position="93"/>
        <end position="120"/>
    </location>
</feature>
<keyword evidence="5" id="KW-0496">Mitochondrion</keyword>
<keyword evidence="6" id="KW-0687">Ribonucleoprotein</keyword>
<dbReference type="Proteomes" id="UP001234178">
    <property type="component" value="Unassembled WGS sequence"/>
</dbReference>
<evidence type="ECO:0000256" key="5">
    <source>
        <dbReference type="ARBA" id="ARBA00023128"/>
    </source>
</evidence>
<evidence type="ECO:0000256" key="7">
    <source>
        <dbReference type="ARBA" id="ARBA00035181"/>
    </source>
</evidence>
<dbReference type="InterPro" id="IPR034596">
    <property type="entry name" value="Ribosomal_mL52"/>
</dbReference>
<evidence type="ECO:0000256" key="2">
    <source>
        <dbReference type="ARBA" id="ARBA00007232"/>
    </source>
</evidence>
<reference evidence="10 11" key="1">
    <citation type="journal article" date="2023" name="Nucleic Acids Res.">
        <title>The hologenome of Daphnia magna reveals possible DNA methylation and microbiome-mediated evolution of the host genome.</title>
        <authorList>
            <person name="Chaturvedi A."/>
            <person name="Li X."/>
            <person name="Dhandapani V."/>
            <person name="Marshall H."/>
            <person name="Kissane S."/>
            <person name="Cuenca-Cambronero M."/>
            <person name="Asole G."/>
            <person name="Calvet F."/>
            <person name="Ruiz-Romero M."/>
            <person name="Marangio P."/>
            <person name="Guigo R."/>
            <person name="Rago D."/>
            <person name="Mirbahai L."/>
            <person name="Eastwood N."/>
            <person name="Colbourne J.K."/>
            <person name="Zhou J."/>
            <person name="Mallon E."/>
            <person name="Orsini L."/>
        </authorList>
    </citation>
    <scope>NUCLEOTIDE SEQUENCE [LARGE SCALE GENOMIC DNA]</scope>
    <source>
        <strain evidence="10">LRV0_1</strain>
    </source>
</reference>
<keyword evidence="3" id="KW-0809">Transit peptide</keyword>
<keyword evidence="11" id="KW-1185">Reference proteome</keyword>
<dbReference type="PANTHER" id="PTHR34090">
    <property type="entry name" value="39S RIBOSOMAL PROTEIN L52, MITOCHONDRIAL"/>
    <property type="match status" value="1"/>
</dbReference>
<name>A0ABQ9Z3I1_9CRUS</name>